<accession>A0A9X1QME0</accession>
<evidence type="ECO:0000256" key="8">
    <source>
        <dbReference type="RuleBase" id="RU363041"/>
    </source>
</evidence>
<organism evidence="9 10">
    <name type="scientific">Corynebacterium uropygiale</name>
    <dbReference type="NCBI Taxonomy" id="1775911"/>
    <lineage>
        <taxon>Bacteria</taxon>
        <taxon>Bacillati</taxon>
        <taxon>Actinomycetota</taxon>
        <taxon>Actinomycetes</taxon>
        <taxon>Mycobacteriales</taxon>
        <taxon>Corynebacteriaceae</taxon>
        <taxon>Corynebacterium</taxon>
    </lineage>
</organism>
<comment type="similarity">
    <text evidence="2 8">Belongs to the 4-toluene sulfonate uptake permease (TSUP) (TC 2.A.102) family.</text>
</comment>
<keyword evidence="5 8" id="KW-0812">Transmembrane</keyword>
<dbReference type="GO" id="GO:0005886">
    <property type="term" value="C:plasma membrane"/>
    <property type="evidence" value="ECO:0007669"/>
    <property type="project" value="UniProtKB-SubCell"/>
</dbReference>
<keyword evidence="4 8" id="KW-1003">Cell membrane</keyword>
<dbReference type="PANTHER" id="PTHR30269:SF0">
    <property type="entry name" value="MEMBRANE TRANSPORTER PROTEIN YFCA-RELATED"/>
    <property type="match status" value="1"/>
</dbReference>
<evidence type="ECO:0000313" key="10">
    <source>
        <dbReference type="Proteomes" id="UP001139336"/>
    </source>
</evidence>
<sequence>MTTSAWIIALLGAGLAGWVDAVIGGGGLLLIPILMAVAPQLSYATVLACNKVAGFSGTSSAAVLMVRKTRPPGSILARAIPLALVSSGVGAGLAGLVAKDTMRPIVFVLMVAVGLFVAFRPNFGVGQSRPWSEIPRRRHVLALCGVALIAFYDGIFGPGTGMFLIMVVTAVLSQDFVRSAALAKVVNASTNLGALIVFIIGGHVWWTLGLALAVANVGGALLGARTVLGGGVKLVRWALLIVVVIMAIYLSLQQVGVV</sequence>
<evidence type="ECO:0000256" key="7">
    <source>
        <dbReference type="ARBA" id="ARBA00023136"/>
    </source>
</evidence>
<dbReference type="InterPro" id="IPR052017">
    <property type="entry name" value="TSUP"/>
</dbReference>
<evidence type="ECO:0000256" key="5">
    <source>
        <dbReference type="ARBA" id="ARBA00022692"/>
    </source>
</evidence>
<dbReference type="RefSeq" id="WP_236117420.1">
    <property type="nucleotide sequence ID" value="NZ_JAKGSI010000001.1"/>
</dbReference>
<evidence type="ECO:0000256" key="1">
    <source>
        <dbReference type="ARBA" id="ARBA00004651"/>
    </source>
</evidence>
<comment type="subcellular location">
    <subcellularLocation>
        <location evidence="1 8">Cell membrane</location>
        <topology evidence="1 8">Multi-pass membrane protein</topology>
    </subcellularLocation>
</comment>
<evidence type="ECO:0000256" key="2">
    <source>
        <dbReference type="ARBA" id="ARBA00009142"/>
    </source>
</evidence>
<dbReference type="InterPro" id="IPR002781">
    <property type="entry name" value="TM_pro_TauE-like"/>
</dbReference>
<keyword evidence="10" id="KW-1185">Reference proteome</keyword>
<evidence type="ECO:0000313" key="9">
    <source>
        <dbReference type="EMBL" id="MCF4005606.1"/>
    </source>
</evidence>
<feature type="transmembrane region" description="Helical" evidence="8">
    <location>
        <begin position="140"/>
        <end position="172"/>
    </location>
</feature>
<keyword evidence="3" id="KW-0813">Transport</keyword>
<feature type="transmembrane region" description="Helical" evidence="8">
    <location>
        <begin position="102"/>
        <end position="119"/>
    </location>
</feature>
<feature type="transmembrane region" description="Helical" evidence="8">
    <location>
        <begin position="75"/>
        <end position="96"/>
    </location>
</feature>
<dbReference type="Proteomes" id="UP001139336">
    <property type="component" value="Unassembled WGS sequence"/>
</dbReference>
<dbReference type="AlphaFoldDB" id="A0A9X1QME0"/>
<evidence type="ECO:0000256" key="3">
    <source>
        <dbReference type="ARBA" id="ARBA00022448"/>
    </source>
</evidence>
<dbReference type="PANTHER" id="PTHR30269">
    <property type="entry name" value="TRANSMEMBRANE PROTEIN YFCA"/>
    <property type="match status" value="1"/>
</dbReference>
<name>A0A9X1QME0_9CORY</name>
<protein>
    <recommendedName>
        <fullName evidence="8">Probable membrane transporter protein</fullName>
    </recommendedName>
</protein>
<proteinExistence type="inferred from homology"/>
<dbReference type="EMBL" id="JAKGSI010000001">
    <property type="protein sequence ID" value="MCF4005606.1"/>
    <property type="molecule type" value="Genomic_DNA"/>
</dbReference>
<gene>
    <name evidence="9" type="ORF">L1O03_00190</name>
</gene>
<keyword evidence="6 8" id="KW-1133">Transmembrane helix</keyword>
<dbReference type="Pfam" id="PF01925">
    <property type="entry name" value="TauE"/>
    <property type="match status" value="1"/>
</dbReference>
<comment type="caution">
    <text evidence="9">The sequence shown here is derived from an EMBL/GenBank/DDBJ whole genome shotgun (WGS) entry which is preliminary data.</text>
</comment>
<keyword evidence="7 8" id="KW-0472">Membrane</keyword>
<reference evidence="9" key="1">
    <citation type="submission" date="2022-01" db="EMBL/GenBank/DDBJ databases">
        <title>Corynebacterium sp. nov isolated from isolated from the feces of the greater white-fronted geese (Anser albifrons) at Poyang Lake, PR China.</title>
        <authorList>
            <person name="Liu Q."/>
        </authorList>
    </citation>
    <scope>NUCLEOTIDE SEQUENCE</scope>
    <source>
        <strain evidence="9">JCM 32435</strain>
    </source>
</reference>
<feature type="transmembrane region" description="Helical" evidence="8">
    <location>
        <begin position="192"/>
        <end position="222"/>
    </location>
</feature>
<feature type="transmembrane region" description="Helical" evidence="8">
    <location>
        <begin position="234"/>
        <end position="252"/>
    </location>
</feature>
<evidence type="ECO:0000256" key="4">
    <source>
        <dbReference type="ARBA" id="ARBA00022475"/>
    </source>
</evidence>
<evidence type="ECO:0000256" key="6">
    <source>
        <dbReference type="ARBA" id="ARBA00022989"/>
    </source>
</evidence>